<gene>
    <name evidence="2" type="ORF">Y1Q_0023283</name>
</gene>
<comment type="caution">
    <text evidence="2">The sequence shown here is derived from an EMBL/GenBank/DDBJ whole genome shotgun (WGS) entry which is preliminary data.</text>
</comment>
<feature type="region of interest" description="Disordered" evidence="1">
    <location>
        <begin position="1"/>
        <end position="69"/>
    </location>
</feature>
<sequence length="107" mass="11282">MTKSTWARGRQAPGSCWPSSDPDDAATSTNCGPVRLEGKRPALEEERAEGAQPATLSPAEGPTMGPWPCGHLQPHLGAVVDISYHRLGASPSINRRQGASLLVPPKC</sequence>
<evidence type="ECO:0000313" key="3">
    <source>
        <dbReference type="Proteomes" id="UP000050525"/>
    </source>
</evidence>
<organism evidence="2 3">
    <name type="scientific">Alligator mississippiensis</name>
    <name type="common">American alligator</name>
    <dbReference type="NCBI Taxonomy" id="8496"/>
    <lineage>
        <taxon>Eukaryota</taxon>
        <taxon>Metazoa</taxon>
        <taxon>Chordata</taxon>
        <taxon>Craniata</taxon>
        <taxon>Vertebrata</taxon>
        <taxon>Euteleostomi</taxon>
        <taxon>Archelosauria</taxon>
        <taxon>Archosauria</taxon>
        <taxon>Crocodylia</taxon>
        <taxon>Alligatoridae</taxon>
        <taxon>Alligatorinae</taxon>
        <taxon>Alligator</taxon>
    </lineage>
</organism>
<evidence type="ECO:0000313" key="2">
    <source>
        <dbReference type="EMBL" id="KYO24610.1"/>
    </source>
</evidence>
<protein>
    <submittedName>
        <fullName evidence="2">Uncharacterized protein</fullName>
    </submittedName>
</protein>
<name>A0A151MJP8_ALLMI</name>
<feature type="compositionally biased region" description="Basic and acidic residues" evidence="1">
    <location>
        <begin position="36"/>
        <end position="49"/>
    </location>
</feature>
<keyword evidence="3" id="KW-1185">Reference proteome</keyword>
<dbReference type="Proteomes" id="UP000050525">
    <property type="component" value="Unassembled WGS sequence"/>
</dbReference>
<accession>A0A151MJP8</accession>
<proteinExistence type="predicted"/>
<dbReference type="EMBL" id="AKHW03006061">
    <property type="protein sequence ID" value="KYO24610.1"/>
    <property type="molecule type" value="Genomic_DNA"/>
</dbReference>
<dbReference type="AlphaFoldDB" id="A0A151MJP8"/>
<evidence type="ECO:0000256" key="1">
    <source>
        <dbReference type="SAM" id="MobiDB-lite"/>
    </source>
</evidence>
<reference evidence="2 3" key="1">
    <citation type="journal article" date="2012" name="Genome Biol.">
        <title>Sequencing three crocodilian genomes to illuminate the evolution of archosaurs and amniotes.</title>
        <authorList>
            <person name="St John J.A."/>
            <person name="Braun E.L."/>
            <person name="Isberg S.R."/>
            <person name="Miles L.G."/>
            <person name="Chong A.Y."/>
            <person name="Gongora J."/>
            <person name="Dalzell P."/>
            <person name="Moran C."/>
            <person name="Bed'hom B."/>
            <person name="Abzhanov A."/>
            <person name="Burgess S.C."/>
            <person name="Cooksey A.M."/>
            <person name="Castoe T.A."/>
            <person name="Crawford N.G."/>
            <person name="Densmore L.D."/>
            <person name="Drew J.C."/>
            <person name="Edwards S.V."/>
            <person name="Faircloth B.C."/>
            <person name="Fujita M.K."/>
            <person name="Greenwold M.J."/>
            <person name="Hoffmann F.G."/>
            <person name="Howard J.M."/>
            <person name="Iguchi T."/>
            <person name="Janes D.E."/>
            <person name="Khan S.Y."/>
            <person name="Kohno S."/>
            <person name="de Koning A.J."/>
            <person name="Lance S.L."/>
            <person name="McCarthy F.M."/>
            <person name="McCormack J.E."/>
            <person name="Merchant M.E."/>
            <person name="Peterson D.G."/>
            <person name="Pollock D.D."/>
            <person name="Pourmand N."/>
            <person name="Raney B.J."/>
            <person name="Roessler K.A."/>
            <person name="Sanford J.R."/>
            <person name="Sawyer R.H."/>
            <person name="Schmidt C.J."/>
            <person name="Triplett E.W."/>
            <person name="Tuberville T.D."/>
            <person name="Venegas-Anaya M."/>
            <person name="Howard J.T."/>
            <person name="Jarvis E.D."/>
            <person name="Guillette L.J.Jr."/>
            <person name="Glenn T.C."/>
            <person name="Green R.E."/>
            <person name="Ray D.A."/>
        </authorList>
    </citation>
    <scope>NUCLEOTIDE SEQUENCE [LARGE SCALE GENOMIC DNA]</scope>
    <source>
        <strain evidence="2">KSC_2009_1</strain>
    </source>
</reference>